<dbReference type="PANTHER" id="PTHR46105">
    <property type="entry name" value="AGAP004733-PA"/>
    <property type="match status" value="1"/>
</dbReference>
<dbReference type="PROSITE" id="PS50157">
    <property type="entry name" value="ZINC_FINGER_C2H2_2"/>
    <property type="match status" value="1"/>
</dbReference>
<dbReference type="FunFam" id="3.30.160.60:FF:000446">
    <property type="entry name" value="Zinc finger protein"/>
    <property type="match status" value="1"/>
</dbReference>
<evidence type="ECO:0000256" key="4">
    <source>
        <dbReference type="PROSITE-ProRule" id="PRU00042"/>
    </source>
</evidence>
<dbReference type="SUPFAM" id="SSF57667">
    <property type="entry name" value="beta-beta-alpha zinc fingers"/>
    <property type="match status" value="1"/>
</dbReference>
<dbReference type="GO" id="GO:0000978">
    <property type="term" value="F:RNA polymerase II cis-regulatory region sequence-specific DNA binding"/>
    <property type="evidence" value="ECO:0007669"/>
    <property type="project" value="TreeGrafter"/>
</dbReference>
<dbReference type="GO" id="GO:0005634">
    <property type="term" value="C:nucleus"/>
    <property type="evidence" value="ECO:0007669"/>
    <property type="project" value="UniProtKB-ARBA"/>
</dbReference>
<dbReference type="EMBL" id="GDRN01084236">
    <property type="protein sequence ID" value="JAI61525.1"/>
    <property type="molecule type" value="Transcribed_RNA"/>
</dbReference>
<evidence type="ECO:0000256" key="1">
    <source>
        <dbReference type="ARBA" id="ARBA00022723"/>
    </source>
</evidence>
<dbReference type="Gene3D" id="3.30.160.60">
    <property type="entry name" value="Classic Zinc Finger"/>
    <property type="match status" value="2"/>
</dbReference>
<dbReference type="InterPro" id="IPR050457">
    <property type="entry name" value="ZnFinger_BTB_dom_contain"/>
</dbReference>
<reference evidence="6" key="1">
    <citation type="submission" date="2015-09" db="EMBL/GenBank/DDBJ databases">
        <title>Scylla olivacea transcriptome.</title>
        <authorList>
            <person name="Ikhwanuddin M."/>
        </authorList>
    </citation>
    <scope>NUCLEOTIDE SEQUENCE</scope>
</reference>
<dbReference type="EMBL" id="GDRN01084235">
    <property type="protein sequence ID" value="JAI61526.1"/>
    <property type="molecule type" value="Transcribed_RNA"/>
</dbReference>
<organism evidence="6">
    <name type="scientific">Scylla olivacea</name>
    <name type="common">Orange mud crab</name>
    <name type="synonym">Cancer olivacea</name>
    <dbReference type="NCBI Taxonomy" id="85551"/>
    <lineage>
        <taxon>Eukaryota</taxon>
        <taxon>Metazoa</taxon>
        <taxon>Ecdysozoa</taxon>
        <taxon>Arthropoda</taxon>
        <taxon>Crustacea</taxon>
        <taxon>Multicrustacea</taxon>
        <taxon>Malacostraca</taxon>
        <taxon>Eumalacostraca</taxon>
        <taxon>Eucarida</taxon>
        <taxon>Decapoda</taxon>
        <taxon>Pleocyemata</taxon>
        <taxon>Brachyura</taxon>
        <taxon>Eubrachyura</taxon>
        <taxon>Portunoidea</taxon>
        <taxon>Portunidae</taxon>
        <taxon>Portuninae</taxon>
        <taxon>Scylla</taxon>
    </lineage>
</organism>
<sequence>MCQEGLFEATHHAQAWQTPTRLGPVLCIYIHVFLNFFHEYQKGMNLRQFFSDGETEWFGLLQVGLARQDPSFTPQAVDRWRHKLGGGSSLTGGENNSGSVSRACSVCGHTFSGITWKQKLERHLLVHTGEKPFQCPYCPHRTNRKDALKGHVAALHKVHYIS</sequence>
<evidence type="ECO:0000256" key="3">
    <source>
        <dbReference type="ARBA" id="ARBA00022833"/>
    </source>
</evidence>
<feature type="domain" description="C2H2-type" evidence="5">
    <location>
        <begin position="102"/>
        <end position="132"/>
    </location>
</feature>
<dbReference type="GO" id="GO:0008270">
    <property type="term" value="F:zinc ion binding"/>
    <property type="evidence" value="ECO:0007669"/>
    <property type="project" value="UniProtKB-KW"/>
</dbReference>
<protein>
    <recommendedName>
        <fullName evidence="5">C2H2-type domain-containing protein</fullName>
    </recommendedName>
</protein>
<dbReference type="AlphaFoldDB" id="A0A0P4WJL1"/>
<dbReference type="SMART" id="SM00355">
    <property type="entry name" value="ZnF_C2H2"/>
    <property type="match status" value="2"/>
</dbReference>
<evidence type="ECO:0000313" key="6">
    <source>
        <dbReference type="EMBL" id="JAI61526.1"/>
    </source>
</evidence>
<name>A0A0P4WJL1_SCYOL</name>
<accession>A0A0P4WJL1</accession>
<dbReference type="PANTHER" id="PTHR46105:SF28">
    <property type="entry name" value="ZINC FINGER PROTEIN 37-LIKE"/>
    <property type="match status" value="1"/>
</dbReference>
<dbReference type="InterPro" id="IPR036236">
    <property type="entry name" value="Znf_C2H2_sf"/>
</dbReference>
<keyword evidence="3" id="KW-0862">Zinc</keyword>
<keyword evidence="2 4" id="KW-0863">Zinc-finger</keyword>
<dbReference type="InterPro" id="IPR013087">
    <property type="entry name" value="Znf_C2H2_type"/>
</dbReference>
<proteinExistence type="predicted"/>
<keyword evidence="1" id="KW-0479">Metal-binding</keyword>
<evidence type="ECO:0000256" key="2">
    <source>
        <dbReference type="ARBA" id="ARBA00022771"/>
    </source>
</evidence>
<dbReference type="GO" id="GO:0000981">
    <property type="term" value="F:DNA-binding transcription factor activity, RNA polymerase II-specific"/>
    <property type="evidence" value="ECO:0007669"/>
    <property type="project" value="TreeGrafter"/>
</dbReference>
<evidence type="ECO:0000259" key="5">
    <source>
        <dbReference type="PROSITE" id="PS50157"/>
    </source>
</evidence>